<comment type="cofactor">
    <cofactor evidence="1">
        <name>Zn(2+)</name>
        <dbReference type="ChEBI" id="CHEBI:29105"/>
    </cofactor>
</comment>
<evidence type="ECO:0000256" key="12">
    <source>
        <dbReference type="ARBA" id="ARBA00023136"/>
    </source>
</evidence>
<feature type="domain" description="Peptidase M50" evidence="14">
    <location>
        <begin position="127"/>
        <end position="183"/>
    </location>
</feature>
<dbReference type="GO" id="GO:0008237">
    <property type="term" value="F:metallopeptidase activity"/>
    <property type="evidence" value="ECO:0007669"/>
    <property type="project" value="UniProtKB-KW"/>
</dbReference>
<dbReference type="PANTHER" id="PTHR35864:SF1">
    <property type="entry name" value="ZINC METALLOPROTEASE YWHC-RELATED"/>
    <property type="match status" value="1"/>
</dbReference>
<evidence type="ECO:0000256" key="2">
    <source>
        <dbReference type="ARBA" id="ARBA00004651"/>
    </source>
</evidence>
<dbReference type="Pfam" id="PF02163">
    <property type="entry name" value="Peptidase_M50"/>
    <property type="match status" value="1"/>
</dbReference>
<dbReference type="Proteomes" id="UP000178170">
    <property type="component" value="Unassembled WGS sequence"/>
</dbReference>
<keyword evidence="4" id="KW-1003">Cell membrane</keyword>
<evidence type="ECO:0000256" key="11">
    <source>
        <dbReference type="ARBA" id="ARBA00023049"/>
    </source>
</evidence>
<keyword evidence="5" id="KW-0645">Protease</keyword>
<feature type="transmembrane region" description="Helical" evidence="13">
    <location>
        <begin position="53"/>
        <end position="74"/>
    </location>
</feature>
<accession>A0A1G2QXJ5</accession>
<comment type="subcellular location">
    <subcellularLocation>
        <location evidence="2">Cell membrane</location>
        <topology evidence="2">Multi-pass membrane protein</topology>
    </subcellularLocation>
</comment>
<evidence type="ECO:0000313" key="15">
    <source>
        <dbReference type="EMBL" id="OHA64722.1"/>
    </source>
</evidence>
<dbReference type="InterPro" id="IPR044537">
    <property type="entry name" value="Rip2-like"/>
</dbReference>
<evidence type="ECO:0000256" key="13">
    <source>
        <dbReference type="SAM" id="Phobius"/>
    </source>
</evidence>
<feature type="transmembrane region" description="Helical" evidence="13">
    <location>
        <begin position="94"/>
        <end position="116"/>
    </location>
</feature>
<keyword evidence="6 13" id="KW-0812">Transmembrane</keyword>
<dbReference type="GO" id="GO:0006508">
    <property type="term" value="P:proteolysis"/>
    <property type="evidence" value="ECO:0007669"/>
    <property type="project" value="UniProtKB-KW"/>
</dbReference>
<keyword evidence="8" id="KW-0378">Hydrolase</keyword>
<evidence type="ECO:0000256" key="7">
    <source>
        <dbReference type="ARBA" id="ARBA00022723"/>
    </source>
</evidence>
<evidence type="ECO:0000256" key="8">
    <source>
        <dbReference type="ARBA" id="ARBA00022801"/>
    </source>
</evidence>
<name>A0A1G2QXJ5_9BACT</name>
<evidence type="ECO:0000256" key="3">
    <source>
        <dbReference type="ARBA" id="ARBA00007931"/>
    </source>
</evidence>
<dbReference type="EMBL" id="MHTS01000009">
    <property type="protein sequence ID" value="OHA64722.1"/>
    <property type="molecule type" value="Genomic_DNA"/>
</dbReference>
<evidence type="ECO:0000256" key="4">
    <source>
        <dbReference type="ARBA" id="ARBA00022475"/>
    </source>
</evidence>
<evidence type="ECO:0000256" key="10">
    <source>
        <dbReference type="ARBA" id="ARBA00022989"/>
    </source>
</evidence>
<sequence length="206" mass="22938">MDPVSVLFYLVILLMSVILHEVAHGYTALSLGDSTAKQAGRLTINPIPHIDPIGSVAVPLLLVLFSSPFLFGWAKPVPVNPYNFRDKKYGSAKVSFAGPGANLAIAIFFGLLLRFFGAPLAEISPALIELFGQIVLLNLVLAIFNLLPIPPLDGSHVLFDFLPRSLDVVRQFLLQYGLFILLFFIFFLFRFLTIPIEWFFRLIVGF</sequence>
<comment type="caution">
    <text evidence="15">The sequence shown here is derived from an EMBL/GenBank/DDBJ whole genome shotgun (WGS) entry which is preliminary data.</text>
</comment>
<proteinExistence type="inferred from homology"/>
<gene>
    <name evidence="15" type="ORF">A2843_00245</name>
</gene>
<keyword evidence="12 13" id="KW-0472">Membrane</keyword>
<evidence type="ECO:0000313" key="16">
    <source>
        <dbReference type="Proteomes" id="UP000178170"/>
    </source>
</evidence>
<dbReference type="GO" id="GO:0046872">
    <property type="term" value="F:metal ion binding"/>
    <property type="evidence" value="ECO:0007669"/>
    <property type="project" value="UniProtKB-KW"/>
</dbReference>
<comment type="similarity">
    <text evidence="3">Belongs to the peptidase M50B family.</text>
</comment>
<reference evidence="15 16" key="1">
    <citation type="journal article" date="2016" name="Nat. Commun.">
        <title>Thousands of microbial genomes shed light on interconnected biogeochemical processes in an aquifer system.</title>
        <authorList>
            <person name="Anantharaman K."/>
            <person name="Brown C.T."/>
            <person name="Hug L.A."/>
            <person name="Sharon I."/>
            <person name="Castelle C.J."/>
            <person name="Probst A.J."/>
            <person name="Thomas B.C."/>
            <person name="Singh A."/>
            <person name="Wilkins M.J."/>
            <person name="Karaoz U."/>
            <person name="Brodie E.L."/>
            <person name="Williams K.H."/>
            <person name="Hubbard S.S."/>
            <person name="Banfield J.F."/>
        </authorList>
    </citation>
    <scope>NUCLEOTIDE SEQUENCE [LARGE SCALE GENOMIC DNA]</scope>
</reference>
<dbReference type="InterPro" id="IPR052348">
    <property type="entry name" value="Metallopeptidase_M50B"/>
</dbReference>
<protein>
    <recommendedName>
        <fullName evidence="14">Peptidase M50 domain-containing protein</fullName>
    </recommendedName>
</protein>
<feature type="transmembrane region" description="Helical" evidence="13">
    <location>
        <begin position="128"/>
        <end position="152"/>
    </location>
</feature>
<evidence type="ECO:0000256" key="1">
    <source>
        <dbReference type="ARBA" id="ARBA00001947"/>
    </source>
</evidence>
<evidence type="ECO:0000256" key="5">
    <source>
        <dbReference type="ARBA" id="ARBA00022670"/>
    </source>
</evidence>
<dbReference type="InterPro" id="IPR008915">
    <property type="entry name" value="Peptidase_M50"/>
</dbReference>
<evidence type="ECO:0000259" key="14">
    <source>
        <dbReference type="Pfam" id="PF02163"/>
    </source>
</evidence>
<keyword evidence="7" id="KW-0479">Metal-binding</keyword>
<keyword evidence="9" id="KW-0862">Zinc</keyword>
<dbReference type="PANTHER" id="PTHR35864">
    <property type="entry name" value="ZINC METALLOPROTEASE MJ0611-RELATED"/>
    <property type="match status" value="1"/>
</dbReference>
<feature type="transmembrane region" description="Helical" evidence="13">
    <location>
        <begin position="172"/>
        <end position="192"/>
    </location>
</feature>
<dbReference type="CDD" id="cd06158">
    <property type="entry name" value="S2P-M50_like_1"/>
    <property type="match status" value="1"/>
</dbReference>
<evidence type="ECO:0000256" key="9">
    <source>
        <dbReference type="ARBA" id="ARBA00022833"/>
    </source>
</evidence>
<feature type="transmembrane region" description="Helical" evidence="13">
    <location>
        <begin position="6"/>
        <end position="32"/>
    </location>
</feature>
<evidence type="ECO:0000256" key="6">
    <source>
        <dbReference type="ARBA" id="ARBA00022692"/>
    </source>
</evidence>
<keyword evidence="11" id="KW-0482">Metalloprotease</keyword>
<organism evidence="15 16">
    <name type="scientific">Candidatus Wildermuthbacteria bacterium RIFCSPHIGHO2_01_FULL_48_27b</name>
    <dbReference type="NCBI Taxonomy" id="1802447"/>
    <lineage>
        <taxon>Bacteria</taxon>
        <taxon>Candidatus Wildermuthiibacteriota</taxon>
    </lineage>
</organism>
<keyword evidence="10 13" id="KW-1133">Transmembrane helix</keyword>
<dbReference type="AlphaFoldDB" id="A0A1G2QXJ5"/>
<dbReference type="GO" id="GO:0005886">
    <property type="term" value="C:plasma membrane"/>
    <property type="evidence" value="ECO:0007669"/>
    <property type="project" value="UniProtKB-SubCell"/>
</dbReference>